<evidence type="ECO:0000313" key="1">
    <source>
        <dbReference type="EMBL" id="QUD88720.1"/>
    </source>
</evidence>
<keyword evidence="2" id="KW-1185">Reference proteome</keyword>
<protein>
    <submittedName>
        <fullName evidence="1">Uncharacterized protein</fullName>
    </submittedName>
</protein>
<proteinExistence type="predicted"/>
<evidence type="ECO:0000313" key="2">
    <source>
        <dbReference type="Proteomes" id="UP000676409"/>
    </source>
</evidence>
<sequence>MRPRALAPLSPFMGLRRGARLAAWRRGERLLDGLARRASVLASAGFAKAAALDGAGCRWGRRRGVYPLVPRVRPGRPRGASLSGVTLSSHLRRRPNLLLLGGVIALRPRRSLFGLWSLWRRVDRRRARRRLGEALGGRGQDQHCGRKKPAA</sequence>
<name>A0A975G0L3_9CAUL</name>
<reference evidence="1" key="1">
    <citation type="submission" date="2021-04" db="EMBL/GenBank/DDBJ databases">
        <title>The complete genome sequence of Caulobacter sp. S6.</title>
        <authorList>
            <person name="Tang Y."/>
            <person name="Ouyang W."/>
            <person name="Liu Q."/>
            <person name="Huang B."/>
            <person name="Guo Z."/>
            <person name="Lei P."/>
        </authorList>
    </citation>
    <scope>NUCLEOTIDE SEQUENCE</scope>
    <source>
        <strain evidence="1">S6</strain>
    </source>
</reference>
<gene>
    <name evidence="1" type="ORF">KCG34_02195</name>
</gene>
<dbReference type="EMBL" id="CP073078">
    <property type="protein sequence ID" value="QUD88720.1"/>
    <property type="molecule type" value="Genomic_DNA"/>
</dbReference>
<dbReference type="AlphaFoldDB" id="A0A975G0L3"/>
<accession>A0A975G0L3</accession>
<dbReference type="KEGG" id="caul:KCG34_02195"/>
<organism evidence="1 2">
    <name type="scientific">Phenylobacterium montanum</name>
    <dbReference type="NCBI Taxonomy" id="2823693"/>
    <lineage>
        <taxon>Bacteria</taxon>
        <taxon>Pseudomonadati</taxon>
        <taxon>Pseudomonadota</taxon>
        <taxon>Alphaproteobacteria</taxon>
        <taxon>Caulobacterales</taxon>
        <taxon>Caulobacteraceae</taxon>
        <taxon>Phenylobacterium</taxon>
    </lineage>
</organism>
<dbReference type="RefSeq" id="WP_211938770.1">
    <property type="nucleotide sequence ID" value="NZ_CP073078.1"/>
</dbReference>
<dbReference type="Proteomes" id="UP000676409">
    <property type="component" value="Chromosome"/>
</dbReference>